<gene>
    <name evidence="3" type="ORF">F8O01_16610</name>
</gene>
<sequence>MRGPSRRRRVAEVWIVLALAILPSTAYALVQLADRLTRSEPLAAQTTTLNPARDDRALVDSLYQLIGIAADLVPVALVVWLLWEPARSGWRRLGLDVTRPGRDIGGGLLLAACIGVPGLGLYLLTRAVGITPAIAANGQDITWWSVVLLVLAALRAALLEEVVVVGYLQTRLRELGWSPWGRIVTAAVLRGSYHLYQGAGMALGNVVMGLVFGWWYERHGRTAPLVVAHFVLDLVSFLGYAWAVAAFPHLFGASVTS</sequence>
<dbReference type="GO" id="GO:0004175">
    <property type="term" value="F:endopeptidase activity"/>
    <property type="evidence" value="ECO:0007669"/>
    <property type="project" value="UniProtKB-ARBA"/>
</dbReference>
<dbReference type="InterPro" id="IPR003675">
    <property type="entry name" value="Rce1/LyrA-like_dom"/>
</dbReference>
<accession>A0A7J5BMF3</accession>
<dbReference type="GO" id="GO:0008237">
    <property type="term" value="F:metallopeptidase activity"/>
    <property type="evidence" value="ECO:0007669"/>
    <property type="project" value="UniProtKB-KW"/>
</dbReference>
<feature type="transmembrane region" description="Helical" evidence="1">
    <location>
        <begin position="104"/>
        <end position="123"/>
    </location>
</feature>
<organism evidence="3 4">
    <name type="scientific">Pseudoclavibacter chungangensis</name>
    <dbReference type="NCBI Taxonomy" id="587635"/>
    <lineage>
        <taxon>Bacteria</taxon>
        <taxon>Bacillati</taxon>
        <taxon>Actinomycetota</taxon>
        <taxon>Actinomycetes</taxon>
        <taxon>Micrococcales</taxon>
        <taxon>Microbacteriaceae</taxon>
        <taxon>Pseudoclavibacter</taxon>
    </lineage>
</organism>
<protein>
    <submittedName>
        <fullName evidence="3">CPBP family intramembrane metalloprotease</fullName>
    </submittedName>
</protein>
<dbReference type="Pfam" id="PF02517">
    <property type="entry name" value="Rce1-like"/>
    <property type="match status" value="1"/>
</dbReference>
<dbReference type="OrthoDB" id="4453618at2"/>
<feature type="transmembrane region" description="Helical" evidence="1">
    <location>
        <begin position="195"/>
        <end position="216"/>
    </location>
</feature>
<comment type="caution">
    <text evidence="3">The sequence shown here is derived from an EMBL/GenBank/DDBJ whole genome shotgun (WGS) entry which is preliminary data.</text>
</comment>
<name>A0A7J5BMF3_9MICO</name>
<keyword evidence="1" id="KW-0472">Membrane</keyword>
<dbReference type="GO" id="GO:0006508">
    <property type="term" value="P:proteolysis"/>
    <property type="evidence" value="ECO:0007669"/>
    <property type="project" value="UniProtKB-KW"/>
</dbReference>
<dbReference type="Proteomes" id="UP000467240">
    <property type="component" value="Unassembled WGS sequence"/>
</dbReference>
<feature type="domain" description="CAAX prenyl protease 2/Lysostaphin resistance protein A-like" evidence="2">
    <location>
        <begin position="143"/>
        <end position="235"/>
    </location>
</feature>
<dbReference type="EMBL" id="WBJZ01000030">
    <property type="protein sequence ID" value="KAB1652514.1"/>
    <property type="molecule type" value="Genomic_DNA"/>
</dbReference>
<keyword evidence="3" id="KW-0482">Metalloprotease</keyword>
<reference evidence="3 4" key="1">
    <citation type="submission" date="2019-09" db="EMBL/GenBank/DDBJ databases">
        <title>Phylogeny of genus Pseudoclavibacter and closely related genus.</title>
        <authorList>
            <person name="Li Y."/>
        </authorList>
    </citation>
    <scope>NUCLEOTIDE SEQUENCE [LARGE SCALE GENOMIC DNA]</scope>
    <source>
        <strain evidence="3 4">DSM 23821</strain>
    </source>
</reference>
<feature type="transmembrane region" description="Helical" evidence="1">
    <location>
        <begin position="62"/>
        <end position="83"/>
    </location>
</feature>
<proteinExistence type="predicted"/>
<keyword evidence="4" id="KW-1185">Reference proteome</keyword>
<feature type="transmembrane region" description="Helical" evidence="1">
    <location>
        <begin position="143"/>
        <end position="168"/>
    </location>
</feature>
<keyword evidence="1" id="KW-0812">Transmembrane</keyword>
<evidence type="ECO:0000256" key="1">
    <source>
        <dbReference type="SAM" id="Phobius"/>
    </source>
</evidence>
<evidence type="ECO:0000313" key="4">
    <source>
        <dbReference type="Proteomes" id="UP000467240"/>
    </source>
</evidence>
<keyword evidence="3" id="KW-0645">Protease</keyword>
<keyword evidence="1" id="KW-1133">Transmembrane helix</keyword>
<dbReference type="GO" id="GO:0080120">
    <property type="term" value="P:CAAX-box protein maturation"/>
    <property type="evidence" value="ECO:0007669"/>
    <property type="project" value="UniProtKB-ARBA"/>
</dbReference>
<evidence type="ECO:0000313" key="3">
    <source>
        <dbReference type="EMBL" id="KAB1652514.1"/>
    </source>
</evidence>
<evidence type="ECO:0000259" key="2">
    <source>
        <dbReference type="Pfam" id="PF02517"/>
    </source>
</evidence>
<dbReference type="AlphaFoldDB" id="A0A7J5BMF3"/>
<keyword evidence="3" id="KW-0378">Hydrolase</keyword>
<feature type="transmembrane region" description="Helical" evidence="1">
    <location>
        <begin position="228"/>
        <end position="251"/>
    </location>
</feature>